<keyword evidence="2" id="KW-0813">Transport</keyword>
<dbReference type="Pfam" id="PF05977">
    <property type="entry name" value="MFS_3"/>
    <property type="match status" value="1"/>
</dbReference>
<dbReference type="CDD" id="cd06173">
    <property type="entry name" value="MFS_MefA_like"/>
    <property type="match status" value="1"/>
</dbReference>
<dbReference type="SUPFAM" id="SSF103473">
    <property type="entry name" value="MFS general substrate transporter"/>
    <property type="match status" value="1"/>
</dbReference>
<name>A0ABP8CUZ7_9ACTN</name>
<dbReference type="Proteomes" id="UP001500620">
    <property type="component" value="Unassembled WGS sequence"/>
</dbReference>
<keyword evidence="6 7" id="KW-0472">Membrane</keyword>
<reference evidence="10" key="1">
    <citation type="journal article" date="2019" name="Int. J. Syst. Evol. Microbiol.">
        <title>The Global Catalogue of Microorganisms (GCM) 10K type strain sequencing project: providing services to taxonomists for standard genome sequencing and annotation.</title>
        <authorList>
            <consortium name="The Broad Institute Genomics Platform"/>
            <consortium name="The Broad Institute Genome Sequencing Center for Infectious Disease"/>
            <person name="Wu L."/>
            <person name="Ma J."/>
        </authorList>
    </citation>
    <scope>NUCLEOTIDE SEQUENCE [LARGE SCALE GENOMIC DNA]</scope>
    <source>
        <strain evidence="10">JCM 17441</strain>
    </source>
</reference>
<feature type="transmembrane region" description="Helical" evidence="7">
    <location>
        <begin position="167"/>
        <end position="184"/>
    </location>
</feature>
<dbReference type="EMBL" id="BAABAT010000001">
    <property type="protein sequence ID" value="GAA4243718.1"/>
    <property type="molecule type" value="Genomic_DNA"/>
</dbReference>
<keyword evidence="10" id="KW-1185">Reference proteome</keyword>
<dbReference type="PROSITE" id="PS50850">
    <property type="entry name" value="MFS"/>
    <property type="match status" value="1"/>
</dbReference>
<feature type="transmembrane region" description="Helical" evidence="7">
    <location>
        <begin position="69"/>
        <end position="89"/>
    </location>
</feature>
<dbReference type="PANTHER" id="PTHR23513">
    <property type="entry name" value="INTEGRAL MEMBRANE EFFLUX PROTEIN-RELATED"/>
    <property type="match status" value="1"/>
</dbReference>
<evidence type="ECO:0000256" key="7">
    <source>
        <dbReference type="SAM" id="Phobius"/>
    </source>
</evidence>
<gene>
    <name evidence="9" type="ORF">GCM10022255_003910</name>
</gene>
<evidence type="ECO:0000256" key="1">
    <source>
        <dbReference type="ARBA" id="ARBA00004651"/>
    </source>
</evidence>
<feature type="transmembrane region" description="Helical" evidence="7">
    <location>
        <begin position="246"/>
        <end position="266"/>
    </location>
</feature>
<feature type="transmembrane region" description="Helical" evidence="7">
    <location>
        <begin position="278"/>
        <end position="300"/>
    </location>
</feature>
<keyword evidence="4 7" id="KW-0812">Transmembrane</keyword>
<evidence type="ECO:0000256" key="2">
    <source>
        <dbReference type="ARBA" id="ARBA00022448"/>
    </source>
</evidence>
<comment type="caution">
    <text evidence="9">The sequence shown here is derived from an EMBL/GenBank/DDBJ whole genome shotgun (WGS) entry which is preliminary data.</text>
</comment>
<evidence type="ECO:0000256" key="5">
    <source>
        <dbReference type="ARBA" id="ARBA00022989"/>
    </source>
</evidence>
<keyword evidence="5 7" id="KW-1133">Transmembrane helix</keyword>
<dbReference type="RefSeq" id="WP_345120489.1">
    <property type="nucleotide sequence ID" value="NZ_BAABAT010000001.1"/>
</dbReference>
<proteinExistence type="predicted"/>
<dbReference type="Gene3D" id="1.20.1250.20">
    <property type="entry name" value="MFS general substrate transporter like domains"/>
    <property type="match status" value="1"/>
</dbReference>
<dbReference type="InterPro" id="IPR010290">
    <property type="entry name" value="TM_effector"/>
</dbReference>
<organism evidence="9 10">
    <name type="scientific">Dactylosporangium darangshiense</name>
    <dbReference type="NCBI Taxonomy" id="579108"/>
    <lineage>
        <taxon>Bacteria</taxon>
        <taxon>Bacillati</taxon>
        <taxon>Actinomycetota</taxon>
        <taxon>Actinomycetes</taxon>
        <taxon>Micromonosporales</taxon>
        <taxon>Micromonosporaceae</taxon>
        <taxon>Dactylosporangium</taxon>
    </lineage>
</organism>
<dbReference type="InterPro" id="IPR020846">
    <property type="entry name" value="MFS_dom"/>
</dbReference>
<evidence type="ECO:0000256" key="3">
    <source>
        <dbReference type="ARBA" id="ARBA00022475"/>
    </source>
</evidence>
<dbReference type="PANTHER" id="PTHR23513:SF6">
    <property type="entry name" value="MAJOR FACILITATOR SUPERFAMILY ASSOCIATED DOMAIN-CONTAINING PROTEIN"/>
    <property type="match status" value="1"/>
</dbReference>
<feature type="transmembrane region" description="Helical" evidence="7">
    <location>
        <begin position="306"/>
        <end position="328"/>
    </location>
</feature>
<evidence type="ECO:0000259" key="8">
    <source>
        <dbReference type="PROSITE" id="PS50850"/>
    </source>
</evidence>
<feature type="transmembrane region" description="Helical" evidence="7">
    <location>
        <begin position="214"/>
        <end position="234"/>
    </location>
</feature>
<feature type="domain" description="Major facilitator superfamily (MFS) profile" evidence="8">
    <location>
        <begin position="211"/>
        <end position="401"/>
    </location>
</feature>
<evidence type="ECO:0000256" key="4">
    <source>
        <dbReference type="ARBA" id="ARBA00022692"/>
    </source>
</evidence>
<sequence length="401" mass="41813">MTRDFRLLLGAGLVSLTGDWIMRVGLTYAVYELTGSTLASAGALLASLVPQFVLGSIAGVFVDRWERRRVMVVTNLLLAVGLLPLLGVQDRGDVWIVYLVTAVQSGLGQFFIAAEAAVIPRLVDERDLVAANAFNGQVRDVARLVGAAVGGVVAGLGGISLLAVVDMVSFGLAAGTLLLIRTPTGHGQRQEKPHLLREWADGARVAVREPTLRVVLLFVVMTGVGEAVMGSLMAPFVRGVLHADAAVYGLIMAVQAGGGIAGGLAAAAFGHRVSPRRLVGYGALAFGGLDLLLFLYPLVFDAWWPALPIMLVVGLPGAFMLAGLLTLFQTHSDDAYRGRLFGVFSALEAGAMLVGALAAGVLGDQLGIVPVIAAQGAQYCLAGGLVLLLLTTQRKLVEAEA</sequence>
<evidence type="ECO:0000256" key="6">
    <source>
        <dbReference type="ARBA" id="ARBA00023136"/>
    </source>
</evidence>
<protein>
    <submittedName>
        <fullName evidence="9">MFS transporter</fullName>
    </submittedName>
</protein>
<keyword evidence="3" id="KW-1003">Cell membrane</keyword>
<comment type="subcellular location">
    <subcellularLocation>
        <location evidence="1">Cell membrane</location>
        <topology evidence="1">Multi-pass membrane protein</topology>
    </subcellularLocation>
</comment>
<feature type="transmembrane region" description="Helical" evidence="7">
    <location>
        <begin position="340"/>
        <end position="362"/>
    </location>
</feature>
<evidence type="ECO:0000313" key="10">
    <source>
        <dbReference type="Proteomes" id="UP001500620"/>
    </source>
</evidence>
<accession>A0ABP8CUZ7</accession>
<evidence type="ECO:0000313" key="9">
    <source>
        <dbReference type="EMBL" id="GAA4243718.1"/>
    </source>
</evidence>
<feature type="transmembrane region" description="Helical" evidence="7">
    <location>
        <begin position="368"/>
        <end position="390"/>
    </location>
</feature>
<feature type="transmembrane region" description="Helical" evidence="7">
    <location>
        <begin position="39"/>
        <end position="62"/>
    </location>
</feature>
<dbReference type="InterPro" id="IPR036259">
    <property type="entry name" value="MFS_trans_sf"/>
</dbReference>